<keyword evidence="2" id="KW-1133">Transmembrane helix</keyword>
<dbReference type="AlphaFoldDB" id="A0A1G8NDN0"/>
<evidence type="ECO:0000256" key="2">
    <source>
        <dbReference type="SAM" id="Phobius"/>
    </source>
</evidence>
<evidence type="ECO:0000313" key="3">
    <source>
        <dbReference type="EMBL" id="SDI78369.1"/>
    </source>
</evidence>
<keyword evidence="2" id="KW-0472">Membrane</keyword>
<feature type="region of interest" description="Disordered" evidence="1">
    <location>
        <begin position="205"/>
        <end position="228"/>
    </location>
</feature>
<dbReference type="RefSeq" id="WP_218133065.1">
    <property type="nucleotide sequence ID" value="NZ_FNCJ01000034.1"/>
</dbReference>
<sequence length="228" mass="24981">MTWMNSRMGAAGQAVWIGGFNLLPYRQRDARRARRRCLLECLGAALLGCAAVLAVAGWQTFERTRLDTQRVSSEHELARLAPPLAEHARLRHEADQRNHRYTRAVALSAPLMRLLDLLDTLSRLPTDDVALQQLRQRGHETELLATSRDPLGSTLWLKQLSMVRGVKSAEVADLRPLARTGRAVAASGGGTLEFAARLHWDEAAKDAPPSGVSASGPMREPAQPGGVR</sequence>
<organism evidence="3 4">
    <name type="scientific">Paraburkholderia phenazinium</name>
    <dbReference type="NCBI Taxonomy" id="60549"/>
    <lineage>
        <taxon>Bacteria</taxon>
        <taxon>Pseudomonadati</taxon>
        <taxon>Pseudomonadota</taxon>
        <taxon>Betaproteobacteria</taxon>
        <taxon>Burkholderiales</taxon>
        <taxon>Burkholderiaceae</taxon>
        <taxon>Paraburkholderia</taxon>
    </lineage>
</organism>
<gene>
    <name evidence="3" type="ORF">SAMN05216466_13445</name>
</gene>
<accession>A0A1G8NDN0</accession>
<proteinExistence type="predicted"/>
<dbReference type="EMBL" id="FNCJ01000034">
    <property type="protein sequence ID" value="SDI78369.1"/>
    <property type="molecule type" value="Genomic_DNA"/>
</dbReference>
<dbReference type="Proteomes" id="UP000199706">
    <property type="component" value="Unassembled WGS sequence"/>
</dbReference>
<keyword evidence="2" id="KW-0812">Transmembrane</keyword>
<evidence type="ECO:0000313" key="4">
    <source>
        <dbReference type="Proteomes" id="UP000199706"/>
    </source>
</evidence>
<protein>
    <submittedName>
        <fullName evidence="3">Type IV pilus assembly protein PilN</fullName>
    </submittedName>
</protein>
<reference evidence="3 4" key="1">
    <citation type="submission" date="2016-10" db="EMBL/GenBank/DDBJ databases">
        <authorList>
            <person name="de Groot N.N."/>
        </authorList>
    </citation>
    <scope>NUCLEOTIDE SEQUENCE [LARGE SCALE GENOMIC DNA]</scope>
    <source>
        <strain evidence="3 4">LMG 2247</strain>
    </source>
</reference>
<evidence type="ECO:0000256" key="1">
    <source>
        <dbReference type="SAM" id="MobiDB-lite"/>
    </source>
</evidence>
<feature type="transmembrane region" description="Helical" evidence="2">
    <location>
        <begin position="37"/>
        <end position="58"/>
    </location>
</feature>
<name>A0A1G8NDN0_9BURK</name>